<reference evidence="2" key="1">
    <citation type="journal article" date="2014" name="Int. J. Syst. Evol. Microbiol.">
        <title>Complete genome sequence of Corynebacterium casei LMG S-19264T (=DSM 44701T), isolated from a smear-ripened cheese.</title>
        <authorList>
            <consortium name="US DOE Joint Genome Institute (JGI-PGF)"/>
            <person name="Walter F."/>
            <person name="Albersmeier A."/>
            <person name="Kalinowski J."/>
            <person name="Ruckert C."/>
        </authorList>
    </citation>
    <scope>NUCLEOTIDE SEQUENCE</scope>
    <source>
        <strain evidence="2">CGMCC 1.12997</strain>
    </source>
</reference>
<accession>A0A917M519</accession>
<gene>
    <name evidence="2" type="ORF">GCM10011585_23170</name>
</gene>
<reference evidence="2" key="2">
    <citation type="submission" date="2020-09" db="EMBL/GenBank/DDBJ databases">
        <authorList>
            <person name="Sun Q."/>
            <person name="Zhou Y."/>
        </authorList>
    </citation>
    <scope>NUCLEOTIDE SEQUENCE</scope>
    <source>
        <strain evidence="2">CGMCC 1.12997</strain>
    </source>
</reference>
<dbReference type="Proteomes" id="UP000647241">
    <property type="component" value="Unassembled WGS sequence"/>
</dbReference>
<feature type="compositionally biased region" description="Low complexity" evidence="1">
    <location>
        <begin position="32"/>
        <end position="44"/>
    </location>
</feature>
<dbReference type="AlphaFoldDB" id="A0A917M519"/>
<evidence type="ECO:0000313" key="3">
    <source>
        <dbReference type="Proteomes" id="UP000647241"/>
    </source>
</evidence>
<sequence>MKLAAEVIDDPEHKAEEDAEQEAGDEREGDRPAAAAPVEVAGKAAQRDVEAVETQNCQPRDDEEKAKEDKDAAKVRHQNQDRLIS</sequence>
<evidence type="ECO:0000256" key="1">
    <source>
        <dbReference type="SAM" id="MobiDB-lite"/>
    </source>
</evidence>
<feature type="region of interest" description="Disordered" evidence="1">
    <location>
        <begin position="1"/>
        <end position="85"/>
    </location>
</feature>
<proteinExistence type="predicted"/>
<dbReference type="EMBL" id="BMGT01000002">
    <property type="protein sequence ID" value="GGG79234.1"/>
    <property type="molecule type" value="Genomic_DNA"/>
</dbReference>
<evidence type="ECO:0000313" key="2">
    <source>
        <dbReference type="EMBL" id="GGG79234.1"/>
    </source>
</evidence>
<keyword evidence="3" id="KW-1185">Reference proteome</keyword>
<protein>
    <submittedName>
        <fullName evidence="2">Uncharacterized protein</fullName>
    </submittedName>
</protein>
<organism evidence="2 3">
    <name type="scientific">Edaphobacter dinghuensis</name>
    <dbReference type="NCBI Taxonomy" id="1560005"/>
    <lineage>
        <taxon>Bacteria</taxon>
        <taxon>Pseudomonadati</taxon>
        <taxon>Acidobacteriota</taxon>
        <taxon>Terriglobia</taxon>
        <taxon>Terriglobales</taxon>
        <taxon>Acidobacteriaceae</taxon>
        <taxon>Edaphobacter</taxon>
    </lineage>
</organism>
<name>A0A917M519_9BACT</name>
<comment type="caution">
    <text evidence="2">The sequence shown here is derived from an EMBL/GenBank/DDBJ whole genome shotgun (WGS) entry which is preliminary data.</text>
</comment>
<feature type="compositionally biased region" description="Basic and acidic residues" evidence="1">
    <location>
        <begin position="59"/>
        <end position="85"/>
    </location>
</feature>